<accession>A0A0E1W6G3</accession>
<dbReference type="AlphaFoldDB" id="A0A0E1W6G3"/>
<dbReference type="EMBL" id="CM000832">
    <property type="protein sequence ID" value="EET07851.1"/>
    <property type="molecule type" value="Genomic_DNA"/>
</dbReference>
<proteinExistence type="predicted"/>
<protein>
    <submittedName>
        <fullName evidence="1">Uncharacterized protein</fullName>
    </submittedName>
</protein>
<reference evidence="2" key="1">
    <citation type="submission" date="2007-08" db="EMBL/GenBank/DDBJ databases">
        <title>Annotation of Burkholderia pseudomallei 1710a.</title>
        <authorList>
            <person name="Harkins D.M."/>
            <person name="DeShazer D."/>
            <person name="Woods D.E."/>
            <person name="Brinkac L.M."/>
            <person name="Brown K.A."/>
            <person name="Hung G.C."/>
            <person name="Tuanyok A."/>
            <person name="Zhang B."/>
            <person name="Nierman W.C."/>
        </authorList>
    </citation>
    <scope>NUCLEOTIDE SEQUENCE [LARGE SCALE GENOMIC DNA]</scope>
    <source>
        <strain evidence="2">1710a</strain>
    </source>
</reference>
<reference evidence="1 2" key="2">
    <citation type="submission" date="2009-05" db="EMBL/GenBank/DDBJ databases">
        <authorList>
            <person name="Harkins D.M."/>
            <person name="DeShazer D."/>
            <person name="Woods D.E."/>
            <person name="Brinkac L.M."/>
            <person name="Brown K.A."/>
            <person name="Hung G.C."/>
            <person name="Tuanyok A."/>
            <person name="Zhang B."/>
            <person name="Nierman W.C."/>
        </authorList>
    </citation>
    <scope>NUCLEOTIDE SEQUENCE [LARGE SCALE GENOMIC DNA]</scope>
    <source>
        <strain evidence="1 2">1710a</strain>
    </source>
</reference>
<evidence type="ECO:0000313" key="2">
    <source>
        <dbReference type="Proteomes" id="UP000001812"/>
    </source>
</evidence>
<dbReference type="Proteomes" id="UP000001812">
    <property type="component" value="Chromosome I"/>
</dbReference>
<gene>
    <name evidence="1" type="ORF">BURPS1710A_4131</name>
</gene>
<sequence>MKLEEGIESPPLIKFFLIPLRYSIKYIEPSFESPDIP</sequence>
<organism evidence="1 2">
    <name type="scientific">Burkholderia pseudomallei 1710a</name>
    <dbReference type="NCBI Taxonomy" id="320371"/>
    <lineage>
        <taxon>Bacteria</taxon>
        <taxon>Pseudomonadati</taxon>
        <taxon>Pseudomonadota</taxon>
        <taxon>Betaproteobacteria</taxon>
        <taxon>Burkholderiales</taxon>
        <taxon>Burkholderiaceae</taxon>
        <taxon>Burkholderia</taxon>
        <taxon>pseudomallei group</taxon>
    </lineage>
</organism>
<dbReference type="HOGENOM" id="CLU_3341307_0_0_4"/>
<name>A0A0E1W6G3_BURPE</name>
<evidence type="ECO:0000313" key="1">
    <source>
        <dbReference type="EMBL" id="EET07851.1"/>
    </source>
</evidence>